<dbReference type="InterPro" id="IPR047149">
    <property type="entry name" value="KIF11-like"/>
</dbReference>
<evidence type="ECO:0000256" key="1">
    <source>
        <dbReference type="ARBA" id="ARBA00004245"/>
    </source>
</evidence>
<evidence type="ECO:0000313" key="6">
    <source>
        <dbReference type="EMBL" id="KAJ0962270.1"/>
    </source>
</evidence>
<comment type="caution">
    <text evidence="6">The sequence shown here is derived from an EMBL/GenBank/DDBJ whole genome shotgun (WGS) entry which is preliminary data.</text>
</comment>
<keyword evidence="7" id="KW-1185">Reference proteome</keyword>
<dbReference type="AlphaFoldDB" id="A0A9D5BX16"/>
<evidence type="ECO:0000313" key="7">
    <source>
        <dbReference type="Proteomes" id="UP001085076"/>
    </source>
</evidence>
<keyword evidence="2" id="KW-0963">Cytoplasm</keyword>
<name>A0A9D5BX16_9LILI</name>
<accession>A0A9D5BX16</accession>
<reference evidence="6" key="1">
    <citation type="submission" date="2021-03" db="EMBL/GenBank/DDBJ databases">
        <authorList>
            <person name="Li Z."/>
            <person name="Yang C."/>
        </authorList>
    </citation>
    <scope>NUCLEOTIDE SEQUENCE</scope>
    <source>
        <strain evidence="6">Dzin_1.0</strain>
        <tissue evidence="6">Leaf</tissue>
    </source>
</reference>
<keyword evidence="4" id="KW-0206">Cytoskeleton</keyword>
<evidence type="ECO:0000256" key="2">
    <source>
        <dbReference type="ARBA" id="ARBA00022490"/>
    </source>
</evidence>
<evidence type="ECO:0000256" key="3">
    <source>
        <dbReference type="ARBA" id="ARBA00023175"/>
    </source>
</evidence>
<evidence type="ECO:0000256" key="4">
    <source>
        <dbReference type="ARBA" id="ARBA00023212"/>
    </source>
</evidence>
<comment type="subcellular location">
    <subcellularLocation>
        <location evidence="1">Cytoplasm</location>
        <location evidence="1">Cytoskeleton</location>
    </subcellularLocation>
</comment>
<protein>
    <submittedName>
        <fullName evidence="6">Uncharacterized protein</fullName>
    </submittedName>
</protein>
<dbReference type="EMBL" id="JAGGNH010000010">
    <property type="protein sequence ID" value="KAJ0962270.1"/>
    <property type="molecule type" value="Genomic_DNA"/>
</dbReference>
<dbReference type="GO" id="GO:0005876">
    <property type="term" value="C:spindle microtubule"/>
    <property type="evidence" value="ECO:0007669"/>
    <property type="project" value="TreeGrafter"/>
</dbReference>
<organism evidence="6 7">
    <name type="scientific">Dioscorea zingiberensis</name>
    <dbReference type="NCBI Taxonomy" id="325984"/>
    <lineage>
        <taxon>Eukaryota</taxon>
        <taxon>Viridiplantae</taxon>
        <taxon>Streptophyta</taxon>
        <taxon>Embryophyta</taxon>
        <taxon>Tracheophyta</taxon>
        <taxon>Spermatophyta</taxon>
        <taxon>Magnoliopsida</taxon>
        <taxon>Liliopsida</taxon>
        <taxon>Dioscoreales</taxon>
        <taxon>Dioscoreaceae</taxon>
        <taxon>Dioscorea</taxon>
    </lineage>
</organism>
<sequence>MLSKIAVILRNLTSTKDNMVLEAIQNMNDKNMEEKKRLQLEMSDMQQVSTNVKSELIEHIEKVERQVQEDKNSAAETRATMENIIQSCSKEVDKSMQYWEVTQSSVNKLNVDHNAQIVSSIEAINQENKNVLENLMSLATRTDVDFEMGTSHLLANAKDSLLLDHETSQELESMTTICLDQLKILQNGHSESIKEIRNMADSQLLKEYLVDPPTATTPKKSTVILPSWTSFEELRTPIADLTKEMESDHRLKLEHEGKLQHYLSPLTPRNPLVTIN</sequence>
<dbReference type="PANTHER" id="PTHR47970:SF32">
    <property type="entry name" value="KINESIN-LIKE PROTEIN KIN-5B"/>
    <property type="match status" value="1"/>
</dbReference>
<reference evidence="6" key="2">
    <citation type="journal article" date="2022" name="Hortic Res">
        <title>The genome of Dioscorea zingiberensis sheds light on the biosynthesis, origin and evolution of the medicinally important diosgenin saponins.</title>
        <authorList>
            <person name="Li Y."/>
            <person name="Tan C."/>
            <person name="Li Z."/>
            <person name="Guo J."/>
            <person name="Li S."/>
            <person name="Chen X."/>
            <person name="Wang C."/>
            <person name="Dai X."/>
            <person name="Yang H."/>
            <person name="Song W."/>
            <person name="Hou L."/>
            <person name="Xu J."/>
            <person name="Tong Z."/>
            <person name="Xu A."/>
            <person name="Yuan X."/>
            <person name="Wang W."/>
            <person name="Yang Q."/>
            <person name="Chen L."/>
            <person name="Sun Z."/>
            <person name="Wang K."/>
            <person name="Pan B."/>
            <person name="Chen J."/>
            <person name="Bao Y."/>
            <person name="Liu F."/>
            <person name="Qi X."/>
            <person name="Gang D.R."/>
            <person name="Wen J."/>
            <person name="Li J."/>
        </authorList>
    </citation>
    <scope>NUCLEOTIDE SEQUENCE</scope>
    <source>
        <strain evidence="6">Dzin_1.0</strain>
    </source>
</reference>
<proteinExistence type="predicted"/>
<dbReference type="GO" id="GO:0090307">
    <property type="term" value="P:mitotic spindle assembly"/>
    <property type="evidence" value="ECO:0007669"/>
    <property type="project" value="TreeGrafter"/>
</dbReference>
<dbReference type="GO" id="GO:0072686">
    <property type="term" value="C:mitotic spindle"/>
    <property type="evidence" value="ECO:0007669"/>
    <property type="project" value="TreeGrafter"/>
</dbReference>
<dbReference type="OrthoDB" id="1063110at2759"/>
<evidence type="ECO:0000256" key="5">
    <source>
        <dbReference type="SAM" id="Coils"/>
    </source>
</evidence>
<feature type="coiled-coil region" evidence="5">
    <location>
        <begin position="21"/>
        <end position="80"/>
    </location>
</feature>
<dbReference type="GO" id="GO:0051231">
    <property type="term" value="P:spindle elongation"/>
    <property type="evidence" value="ECO:0007669"/>
    <property type="project" value="TreeGrafter"/>
</dbReference>
<gene>
    <name evidence="6" type="ORF">J5N97_030098</name>
</gene>
<keyword evidence="3" id="KW-0505">Motor protein</keyword>
<keyword evidence="5" id="KW-0175">Coiled coil</keyword>
<dbReference type="GO" id="GO:0008574">
    <property type="term" value="F:plus-end-directed microtubule motor activity"/>
    <property type="evidence" value="ECO:0007669"/>
    <property type="project" value="TreeGrafter"/>
</dbReference>
<dbReference type="Proteomes" id="UP001085076">
    <property type="component" value="Miscellaneous, Linkage group lg10"/>
</dbReference>
<dbReference type="PANTHER" id="PTHR47970">
    <property type="entry name" value="KINESIN-LIKE PROTEIN KIF11"/>
    <property type="match status" value="1"/>
</dbReference>